<feature type="compositionally biased region" description="Acidic residues" evidence="5">
    <location>
        <begin position="315"/>
        <end position="329"/>
    </location>
</feature>
<dbReference type="GO" id="GO:0006511">
    <property type="term" value="P:ubiquitin-dependent protein catabolic process"/>
    <property type="evidence" value="ECO:0000318"/>
    <property type="project" value="GO_Central"/>
</dbReference>
<gene>
    <name evidence="7" type="ORF">SNOG_01080</name>
</gene>
<dbReference type="GO" id="GO:0061630">
    <property type="term" value="F:ubiquitin protein ligase activity"/>
    <property type="evidence" value="ECO:0000318"/>
    <property type="project" value="GO_Central"/>
</dbReference>
<dbReference type="InParanoid" id="Q0V4I4"/>
<keyword evidence="2 4" id="KW-0863">Zinc-finger</keyword>
<dbReference type="Gene3D" id="3.30.40.10">
    <property type="entry name" value="Zinc/RING finger domain, C3HC4 (zinc finger)"/>
    <property type="match status" value="1"/>
</dbReference>
<dbReference type="Proteomes" id="UP000001055">
    <property type="component" value="Unassembled WGS sequence"/>
</dbReference>
<dbReference type="InterPro" id="IPR050731">
    <property type="entry name" value="HRD1_E3_ubiq-ligases"/>
</dbReference>
<dbReference type="PROSITE" id="PS50089">
    <property type="entry name" value="ZF_RING_2"/>
    <property type="match status" value="1"/>
</dbReference>
<dbReference type="PANTHER" id="PTHR22763">
    <property type="entry name" value="RING ZINC FINGER PROTEIN"/>
    <property type="match status" value="1"/>
</dbReference>
<reference evidence="8" key="1">
    <citation type="journal article" date="2007" name="Plant Cell">
        <title>Dothideomycete-plant interactions illuminated by genome sequencing and EST analysis of the wheat pathogen Stagonospora nodorum.</title>
        <authorList>
            <person name="Hane J.K."/>
            <person name="Lowe R.G."/>
            <person name="Solomon P.S."/>
            <person name="Tan K.C."/>
            <person name="Schoch C.L."/>
            <person name="Spatafora J.W."/>
            <person name="Crous P.W."/>
            <person name="Kodira C."/>
            <person name="Birren B.W."/>
            <person name="Galagan J.E."/>
            <person name="Torriani S.F."/>
            <person name="McDonald B.A."/>
            <person name="Oliver R.P."/>
        </authorList>
    </citation>
    <scope>NUCLEOTIDE SEQUENCE [LARGE SCALE GENOMIC DNA]</scope>
    <source>
        <strain evidence="8">SN15 / ATCC MYA-4574 / FGSC 10173</strain>
    </source>
</reference>
<sequence length="516" mass="59636">MRDLADCLETDRKAIFGSQHTRRHDEVRIEFQIRGQIARLQSEEEFAAAQLRLLKDYIEVHADECWQQWQAHTSTEPDWFGEVIKPSIKLFKGWNLPSQQSRYFCDRDAFLKFVAWAELVRLMNVTKVAASKVQGPRTPFPSLAELHRKFFWSKDRYEKEKNIWKTTRTKALNLIAMAQTEKAAHHHCNHCGSTHANGELPCQEYFLERHLIPAHPVTVLPSEGTGCGICLENISLPPSASECQHLALSKEVVFLLPCRHFFHQSCILIWHSGIRPERDTCPICRRTLFIADPLTPAQLDLLHEEELENQHTDTVEQETEQENELDTDPDDQRPTWVFMNGEFMSMDIVAGLVIKRESDNLDAVGHFNWYDVCTSIHTALLTVNGPLRPIFREHRDTFVLCVHAAAALVAIENSDIIMAEADRDDFLVWFRCLISDMSAELAEKLCQEMSKDGLFVTPLQPIVVAPWTYRERPHMTTDAFRYILGDVIKSREGREGRGLRARLRRVARKFWPSHWT</sequence>
<dbReference type="KEGG" id="pno:SNOG_01080"/>
<dbReference type="InterPro" id="IPR013083">
    <property type="entry name" value="Znf_RING/FYVE/PHD"/>
</dbReference>
<keyword evidence="3" id="KW-0862">Zinc</keyword>
<organism evidence="7 8">
    <name type="scientific">Phaeosphaeria nodorum (strain SN15 / ATCC MYA-4574 / FGSC 10173)</name>
    <name type="common">Glume blotch fungus</name>
    <name type="synonym">Parastagonospora nodorum</name>
    <dbReference type="NCBI Taxonomy" id="321614"/>
    <lineage>
        <taxon>Eukaryota</taxon>
        <taxon>Fungi</taxon>
        <taxon>Dikarya</taxon>
        <taxon>Ascomycota</taxon>
        <taxon>Pezizomycotina</taxon>
        <taxon>Dothideomycetes</taxon>
        <taxon>Pleosporomycetidae</taxon>
        <taxon>Pleosporales</taxon>
        <taxon>Pleosporineae</taxon>
        <taxon>Phaeosphaeriaceae</taxon>
        <taxon>Parastagonospora</taxon>
    </lineage>
</organism>
<evidence type="ECO:0000313" key="7">
    <source>
        <dbReference type="EMBL" id="EAT92575.2"/>
    </source>
</evidence>
<protein>
    <recommendedName>
        <fullName evidence="6">RING-type domain-containing protein</fullName>
    </recommendedName>
</protein>
<dbReference type="InterPro" id="IPR001841">
    <property type="entry name" value="Znf_RING"/>
</dbReference>
<dbReference type="EMBL" id="CH445325">
    <property type="protein sequence ID" value="EAT92575.2"/>
    <property type="molecule type" value="Genomic_DNA"/>
</dbReference>
<dbReference type="InterPro" id="IPR018957">
    <property type="entry name" value="Znf_C3HC4_RING-type"/>
</dbReference>
<dbReference type="CDD" id="cd16448">
    <property type="entry name" value="RING-H2"/>
    <property type="match status" value="1"/>
</dbReference>
<dbReference type="SMART" id="SM00184">
    <property type="entry name" value="RING"/>
    <property type="match status" value="1"/>
</dbReference>
<dbReference type="STRING" id="321614.Q0V4I4"/>
<dbReference type="GO" id="GO:0008270">
    <property type="term" value="F:zinc ion binding"/>
    <property type="evidence" value="ECO:0007669"/>
    <property type="project" value="UniProtKB-KW"/>
</dbReference>
<dbReference type="AlphaFoldDB" id="Q0V4I4"/>
<evidence type="ECO:0000256" key="4">
    <source>
        <dbReference type="PROSITE-ProRule" id="PRU00175"/>
    </source>
</evidence>
<evidence type="ECO:0000256" key="3">
    <source>
        <dbReference type="ARBA" id="ARBA00022833"/>
    </source>
</evidence>
<name>Q0V4I4_PHANO</name>
<proteinExistence type="predicted"/>
<dbReference type="RefSeq" id="XP_001791738.1">
    <property type="nucleotide sequence ID" value="XM_001791686.1"/>
</dbReference>
<dbReference type="SUPFAM" id="SSF57850">
    <property type="entry name" value="RING/U-box"/>
    <property type="match status" value="1"/>
</dbReference>
<evidence type="ECO:0000256" key="5">
    <source>
        <dbReference type="SAM" id="MobiDB-lite"/>
    </source>
</evidence>
<feature type="region of interest" description="Disordered" evidence="5">
    <location>
        <begin position="309"/>
        <end position="332"/>
    </location>
</feature>
<accession>Q0V4I4</accession>
<evidence type="ECO:0000256" key="2">
    <source>
        <dbReference type="ARBA" id="ARBA00022771"/>
    </source>
</evidence>
<dbReference type="PANTHER" id="PTHR22763:SF162">
    <property type="entry name" value="TRANSMEMBRANE E3 UBIQUITIN-PROTEIN LIGASE 1"/>
    <property type="match status" value="1"/>
</dbReference>
<evidence type="ECO:0000313" key="8">
    <source>
        <dbReference type="Proteomes" id="UP000001055"/>
    </source>
</evidence>
<keyword evidence="1" id="KW-0479">Metal-binding</keyword>
<feature type="domain" description="RING-type" evidence="6">
    <location>
        <begin position="227"/>
        <end position="285"/>
    </location>
</feature>
<dbReference type="GeneID" id="5968602"/>
<dbReference type="GO" id="GO:0005737">
    <property type="term" value="C:cytoplasm"/>
    <property type="evidence" value="ECO:0000318"/>
    <property type="project" value="GO_Central"/>
</dbReference>
<dbReference type="VEuPathDB" id="FungiDB:JI435_427110"/>
<dbReference type="Pfam" id="PF00097">
    <property type="entry name" value="zf-C3HC4"/>
    <property type="match status" value="1"/>
</dbReference>
<evidence type="ECO:0000259" key="6">
    <source>
        <dbReference type="PROSITE" id="PS50089"/>
    </source>
</evidence>
<evidence type="ECO:0000256" key="1">
    <source>
        <dbReference type="ARBA" id="ARBA00022723"/>
    </source>
</evidence>